<organism evidence="3 4">
    <name type="scientific">Heracleum sosnowskyi</name>
    <dbReference type="NCBI Taxonomy" id="360622"/>
    <lineage>
        <taxon>Eukaryota</taxon>
        <taxon>Viridiplantae</taxon>
        <taxon>Streptophyta</taxon>
        <taxon>Embryophyta</taxon>
        <taxon>Tracheophyta</taxon>
        <taxon>Spermatophyta</taxon>
        <taxon>Magnoliopsida</taxon>
        <taxon>eudicotyledons</taxon>
        <taxon>Gunneridae</taxon>
        <taxon>Pentapetalae</taxon>
        <taxon>asterids</taxon>
        <taxon>campanulids</taxon>
        <taxon>Apiales</taxon>
        <taxon>Apiaceae</taxon>
        <taxon>Apioideae</taxon>
        <taxon>apioid superclade</taxon>
        <taxon>Tordylieae</taxon>
        <taxon>Tordyliinae</taxon>
        <taxon>Heracleum</taxon>
    </lineage>
</organism>
<dbReference type="GO" id="GO:0005875">
    <property type="term" value="C:microtubule associated complex"/>
    <property type="evidence" value="ECO:0007669"/>
    <property type="project" value="TreeGrafter"/>
</dbReference>
<reference evidence="3" key="2">
    <citation type="submission" date="2023-05" db="EMBL/GenBank/DDBJ databases">
        <authorList>
            <person name="Schelkunov M.I."/>
        </authorList>
    </citation>
    <scope>NUCLEOTIDE SEQUENCE</scope>
    <source>
        <strain evidence="3">Hsosn_3</strain>
        <tissue evidence="3">Leaf</tissue>
    </source>
</reference>
<reference evidence="3" key="1">
    <citation type="submission" date="2023-02" db="EMBL/GenBank/DDBJ databases">
        <title>Genome of toxic invasive species Heracleum sosnowskyi carries increased number of genes despite the absence of recent whole-genome duplications.</title>
        <authorList>
            <person name="Schelkunov M."/>
            <person name="Shtratnikova V."/>
            <person name="Makarenko M."/>
            <person name="Klepikova A."/>
            <person name="Omelchenko D."/>
            <person name="Novikova G."/>
            <person name="Obukhova E."/>
            <person name="Bogdanov V."/>
            <person name="Penin A."/>
            <person name="Logacheva M."/>
        </authorList>
    </citation>
    <scope>NUCLEOTIDE SEQUENCE</scope>
    <source>
        <strain evidence="3">Hsosn_3</strain>
        <tissue evidence="3">Leaf</tissue>
    </source>
</reference>
<dbReference type="GO" id="GO:0003777">
    <property type="term" value="F:microtubule motor activity"/>
    <property type="evidence" value="ECO:0007669"/>
    <property type="project" value="InterPro"/>
</dbReference>
<feature type="compositionally biased region" description="Basic and acidic residues" evidence="2">
    <location>
        <begin position="130"/>
        <end position="146"/>
    </location>
</feature>
<dbReference type="EMBL" id="JAUIZM010000009">
    <property type="protein sequence ID" value="KAK1367485.1"/>
    <property type="molecule type" value="Genomic_DNA"/>
</dbReference>
<evidence type="ECO:0000256" key="1">
    <source>
        <dbReference type="SAM" id="Coils"/>
    </source>
</evidence>
<feature type="region of interest" description="Disordered" evidence="2">
    <location>
        <begin position="130"/>
        <end position="173"/>
    </location>
</feature>
<feature type="compositionally biased region" description="Acidic residues" evidence="2">
    <location>
        <begin position="158"/>
        <end position="167"/>
    </location>
</feature>
<evidence type="ECO:0000313" key="3">
    <source>
        <dbReference type="EMBL" id="KAK1367485.1"/>
    </source>
</evidence>
<evidence type="ECO:0000256" key="2">
    <source>
        <dbReference type="SAM" id="MobiDB-lite"/>
    </source>
</evidence>
<dbReference type="GO" id="GO:0051231">
    <property type="term" value="P:spindle elongation"/>
    <property type="evidence" value="ECO:0007669"/>
    <property type="project" value="TreeGrafter"/>
</dbReference>
<dbReference type="Proteomes" id="UP001237642">
    <property type="component" value="Unassembled WGS sequence"/>
</dbReference>
<dbReference type="Pfam" id="PF25764">
    <property type="entry name" value="KIF21A_4th"/>
    <property type="match status" value="1"/>
</dbReference>
<gene>
    <name evidence="3" type="ORF">POM88_043046</name>
</gene>
<dbReference type="PANTHER" id="PTHR47969">
    <property type="entry name" value="CHROMOSOME-ASSOCIATED KINESIN KIF4A-RELATED"/>
    <property type="match status" value="1"/>
</dbReference>
<comment type="caution">
    <text evidence="3">The sequence shown here is derived from an EMBL/GenBank/DDBJ whole genome shotgun (WGS) entry which is preliminary data.</text>
</comment>
<dbReference type="InterPro" id="IPR027640">
    <property type="entry name" value="Kinesin-like_fam"/>
</dbReference>
<name>A0AAD8M9R6_9APIA</name>
<dbReference type="GO" id="GO:0007052">
    <property type="term" value="P:mitotic spindle organization"/>
    <property type="evidence" value="ECO:0007669"/>
    <property type="project" value="TreeGrafter"/>
</dbReference>
<dbReference type="GO" id="GO:0007018">
    <property type="term" value="P:microtubule-based movement"/>
    <property type="evidence" value="ECO:0007669"/>
    <property type="project" value="InterPro"/>
</dbReference>
<dbReference type="AlphaFoldDB" id="A0AAD8M9R6"/>
<evidence type="ECO:0000313" key="4">
    <source>
        <dbReference type="Proteomes" id="UP001237642"/>
    </source>
</evidence>
<protein>
    <submittedName>
        <fullName evidence="3">Uncharacterized protein</fullName>
    </submittedName>
</protein>
<keyword evidence="1" id="KW-0175">Coiled coil</keyword>
<proteinExistence type="predicted"/>
<feature type="coiled-coil region" evidence="1">
    <location>
        <begin position="29"/>
        <end position="108"/>
    </location>
</feature>
<accession>A0AAD8M9R6</accession>
<keyword evidence="4" id="KW-1185">Reference proteome</keyword>
<sequence length="173" mass="19976">MLNLFYLLSHFSSKAEMKRFASADTSVLKLHYEKKVLYLEQEKKTLQKEIEQLRCNLSNISSTSDDSTQKLKENYLQKLTCLEAQDDIQRIKTQKVQLQQKIKQESEQFRLWKASREKEVLQLLSVVEEEKKEVAAKPVPEPEKTTEAASVKPPKAEECDEGEDEDGDLKGVL</sequence>
<dbReference type="PANTHER" id="PTHR47969:SF6">
    <property type="entry name" value="KINESIN-LIKE PROTEIN KIN-4C"/>
    <property type="match status" value="1"/>
</dbReference>